<feature type="region of interest" description="Disordered" evidence="1">
    <location>
        <begin position="191"/>
        <end position="214"/>
    </location>
</feature>
<dbReference type="STRING" id="69004.A0A3F2YX43"/>
<evidence type="ECO:0000313" key="3">
    <source>
        <dbReference type="Proteomes" id="UP000075886"/>
    </source>
</evidence>
<proteinExistence type="predicted"/>
<dbReference type="EnsemblMetazoa" id="AFAF021813-RA">
    <property type="protein sequence ID" value="AFAF021813-PA"/>
    <property type="gene ID" value="AFAF021813"/>
</dbReference>
<dbReference type="VEuPathDB" id="VectorBase:AFAF021813"/>
<dbReference type="AlphaFoldDB" id="A0A3F2YX43"/>
<keyword evidence="3" id="KW-1185">Reference proteome</keyword>
<feature type="compositionally biased region" description="Polar residues" evidence="1">
    <location>
        <begin position="200"/>
        <end position="214"/>
    </location>
</feature>
<sequence>MHNAVLDQQEAEVADLVLQNKLQISKPPPEAVMANVITEQPAVVQRPNKWEFFLVKEENDDQVDCSSEISLDSVSSTTFDRERINCPQKTPVSGVKRKWSNTELDTSAIGRSSSNINIGTYFANDKVDLSLTSSQTQKLQNTATQLSNCHRKPYRSGTFPTKRFEYNSPERLQHQQKAVEALCKRKQANSTIPPMMNFGKRSTSETNAAPPTENQLSENLFNKVKVFKTTDVTEPEIKPASTSSKWVKYLKEDDETNENAIENFITF</sequence>
<organism evidence="2 3">
    <name type="scientific">Anopheles farauti</name>
    <dbReference type="NCBI Taxonomy" id="69004"/>
    <lineage>
        <taxon>Eukaryota</taxon>
        <taxon>Metazoa</taxon>
        <taxon>Ecdysozoa</taxon>
        <taxon>Arthropoda</taxon>
        <taxon>Hexapoda</taxon>
        <taxon>Insecta</taxon>
        <taxon>Pterygota</taxon>
        <taxon>Neoptera</taxon>
        <taxon>Endopterygota</taxon>
        <taxon>Diptera</taxon>
        <taxon>Nematocera</taxon>
        <taxon>Culicoidea</taxon>
        <taxon>Culicidae</taxon>
        <taxon>Anophelinae</taxon>
        <taxon>Anopheles</taxon>
    </lineage>
</organism>
<dbReference type="Proteomes" id="UP000075886">
    <property type="component" value="Unassembled WGS sequence"/>
</dbReference>
<protein>
    <submittedName>
        <fullName evidence="2">Uncharacterized protein</fullName>
    </submittedName>
</protein>
<reference evidence="2" key="2">
    <citation type="submission" date="2020-05" db="UniProtKB">
        <authorList>
            <consortium name="EnsemblMetazoa"/>
        </authorList>
    </citation>
    <scope>IDENTIFICATION</scope>
    <source>
        <strain evidence="2">FAR1</strain>
    </source>
</reference>
<evidence type="ECO:0000313" key="2">
    <source>
        <dbReference type="EnsemblMetazoa" id="AFAF021813-PA"/>
    </source>
</evidence>
<dbReference type="EMBL" id="AXCN02001147">
    <property type="status" value="NOT_ANNOTATED_CDS"/>
    <property type="molecule type" value="Genomic_DNA"/>
</dbReference>
<name>A0A3F2YX43_9DIPT</name>
<accession>A0A3F2YX43</accession>
<reference evidence="3" key="1">
    <citation type="submission" date="2014-01" db="EMBL/GenBank/DDBJ databases">
        <title>The Genome Sequence of Anopheles farauti FAR1 (V2).</title>
        <authorList>
            <consortium name="The Broad Institute Genomics Platform"/>
            <person name="Neafsey D.E."/>
            <person name="Besansky N."/>
            <person name="Howell P."/>
            <person name="Walton C."/>
            <person name="Young S.K."/>
            <person name="Zeng Q."/>
            <person name="Gargeya S."/>
            <person name="Fitzgerald M."/>
            <person name="Haas B."/>
            <person name="Abouelleil A."/>
            <person name="Allen A.W."/>
            <person name="Alvarado L."/>
            <person name="Arachchi H.M."/>
            <person name="Berlin A.M."/>
            <person name="Chapman S.B."/>
            <person name="Gainer-Dewar J."/>
            <person name="Goldberg J."/>
            <person name="Griggs A."/>
            <person name="Gujja S."/>
            <person name="Hansen M."/>
            <person name="Howarth C."/>
            <person name="Imamovic A."/>
            <person name="Ireland A."/>
            <person name="Larimer J."/>
            <person name="McCowan C."/>
            <person name="Murphy C."/>
            <person name="Pearson M."/>
            <person name="Poon T.W."/>
            <person name="Priest M."/>
            <person name="Roberts A."/>
            <person name="Saif S."/>
            <person name="Shea T."/>
            <person name="Sisk P."/>
            <person name="Sykes S."/>
            <person name="Wortman J."/>
            <person name="Nusbaum C."/>
            <person name="Birren B."/>
        </authorList>
    </citation>
    <scope>NUCLEOTIDE SEQUENCE [LARGE SCALE GENOMIC DNA]</scope>
    <source>
        <strain evidence="3">FAR1</strain>
    </source>
</reference>
<evidence type="ECO:0000256" key="1">
    <source>
        <dbReference type="SAM" id="MobiDB-lite"/>
    </source>
</evidence>